<keyword evidence="12" id="KW-1185">Reference proteome</keyword>
<evidence type="ECO:0000259" key="10">
    <source>
        <dbReference type="Pfam" id="PF12704"/>
    </source>
</evidence>
<evidence type="ECO:0000256" key="6">
    <source>
        <dbReference type="ARBA" id="ARBA00023136"/>
    </source>
</evidence>
<feature type="transmembrane region" description="Helical" evidence="8">
    <location>
        <begin position="443"/>
        <end position="463"/>
    </location>
</feature>
<organism evidence="11 12">
    <name type="scientific">Actinomadura napierensis</name>
    <dbReference type="NCBI Taxonomy" id="267854"/>
    <lineage>
        <taxon>Bacteria</taxon>
        <taxon>Bacillati</taxon>
        <taxon>Actinomycetota</taxon>
        <taxon>Actinomycetes</taxon>
        <taxon>Streptosporangiales</taxon>
        <taxon>Thermomonosporaceae</taxon>
        <taxon>Actinomadura</taxon>
    </lineage>
</organism>
<gene>
    <name evidence="11" type="ORF">GCM10009727_87570</name>
</gene>
<feature type="transmembrane region" description="Helical" evidence="8">
    <location>
        <begin position="20"/>
        <end position="40"/>
    </location>
</feature>
<evidence type="ECO:0000256" key="2">
    <source>
        <dbReference type="ARBA" id="ARBA00005236"/>
    </source>
</evidence>
<evidence type="ECO:0000256" key="4">
    <source>
        <dbReference type="ARBA" id="ARBA00022692"/>
    </source>
</evidence>
<comment type="caution">
    <text evidence="11">The sequence shown here is derived from an EMBL/GenBank/DDBJ whole genome shotgun (WGS) entry which is preliminary data.</text>
</comment>
<evidence type="ECO:0000256" key="7">
    <source>
        <dbReference type="SAM" id="MobiDB-lite"/>
    </source>
</evidence>
<dbReference type="InterPro" id="IPR051447">
    <property type="entry name" value="Lipoprotein-release_system"/>
</dbReference>
<keyword evidence="4 8" id="KW-0812">Transmembrane</keyword>
<evidence type="ECO:0000313" key="11">
    <source>
        <dbReference type="EMBL" id="GAA2167222.1"/>
    </source>
</evidence>
<sequence length="806" mass="82646">MSVLTVKLLRDLRRRPAQLVSVVVLVMLGVALFGASYDAYKNLDSGYQRLFERYRFADLTVSGGDTAAIARTAAAQPGVAATAARTVADVPMRMPDGSTLVGRVIGMPTGSQPAVDKVKVLKGRYLDASAPSGVLAEKHIAGHAHLTPGTKVGVWHGGSWQQMDVRGTASSTEYLWPAASRQDALPAPGSFGVLFVPEPLAEKIAGTAAPNQVAVYYTGAGRGHADRLGAALTAAARGHGSTAAVARADQPSNAALAEDIKGFAELAVLFPLLFLAAAGVAVYVVLTRRVARDRVVIGTLRASGFRRRTVVAHYLATGLAAGLAGAVPASPPGCCSPAPSPGCTATRSACPRRSCPCAPRPASPGSATGSPRARSPRSPPRCRPAASRPPRRCAASSRPPGDAASSPGWAASAASGASPGTAAPSPTAGLVLRGPTRQFRRTLYTMTGVVLALVLILVSWGMLDSSKATVSRQFDQVQRQDAELTLAGPAGSSDLAGLAATSGVRAAEPSAQVQATVTAGGKAYSTALVGYRPGTAMHRFLAPGGGGARPLPASGVLLGDAMRGRLGAAAGDRVTLRLPGGRAATTTVAGFVDEPLGTYAYASLAQVDAWAPGTAGTGPGPGSGGRRDTALVRFDPGADRAAVEHALSARPGVLAYTDAHALEHTMDGYMKLFYVFVAVMLAFGALLAFTVLFATLSVNLAERGTELATLRASGVGRRRLARLVTTENLLVVALGAIPGLIIGRLATGAFLGAFNSDLLAFHADIRPATFAWSALAVLVVAFLAQRPGLRSLARQNLAALVRERSG</sequence>
<evidence type="ECO:0000256" key="5">
    <source>
        <dbReference type="ARBA" id="ARBA00022989"/>
    </source>
</evidence>
<evidence type="ECO:0000256" key="1">
    <source>
        <dbReference type="ARBA" id="ARBA00004651"/>
    </source>
</evidence>
<comment type="subcellular location">
    <subcellularLocation>
        <location evidence="1">Cell membrane</location>
        <topology evidence="1">Multi-pass membrane protein</topology>
    </subcellularLocation>
</comment>
<evidence type="ECO:0000259" key="9">
    <source>
        <dbReference type="Pfam" id="PF02687"/>
    </source>
</evidence>
<feature type="compositionally biased region" description="Low complexity" evidence="7">
    <location>
        <begin position="363"/>
        <end position="373"/>
    </location>
</feature>
<reference evidence="11 12" key="1">
    <citation type="journal article" date="2019" name="Int. J. Syst. Evol. Microbiol.">
        <title>The Global Catalogue of Microorganisms (GCM) 10K type strain sequencing project: providing services to taxonomists for standard genome sequencing and annotation.</title>
        <authorList>
            <consortium name="The Broad Institute Genomics Platform"/>
            <consortium name="The Broad Institute Genome Sequencing Center for Infectious Disease"/>
            <person name="Wu L."/>
            <person name="Ma J."/>
        </authorList>
    </citation>
    <scope>NUCLEOTIDE SEQUENCE [LARGE SCALE GENOMIC DNA]</scope>
    <source>
        <strain evidence="11 12">JCM 13850</strain>
    </source>
</reference>
<evidence type="ECO:0000256" key="3">
    <source>
        <dbReference type="ARBA" id="ARBA00022475"/>
    </source>
</evidence>
<evidence type="ECO:0008006" key="13">
    <source>
        <dbReference type="Google" id="ProtNLM"/>
    </source>
</evidence>
<evidence type="ECO:0000256" key="8">
    <source>
        <dbReference type="SAM" id="Phobius"/>
    </source>
</evidence>
<accession>A0ABN3AGD6</accession>
<feature type="compositionally biased region" description="Low complexity" evidence="7">
    <location>
        <begin position="383"/>
        <end position="429"/>
    </location>
</feature>
<dbReference type="Proteomes" id="UP001501020">
    <property type="component" value="Unassembled WGS sequence"/>
</dbReference>
<dbReference type="PANTHER" id="PTHR30489:SF0">
    <property type="entry name" value="LIPOPROTEIN-RELEASING SYSTEM TRANSMEMBRANE PROTEIN LOLE"/>
    <property type="match status" value="1"/>
</dbReference>
<feature type="transmembrane region" description="Helical" evidence="8">
    <location>
        <begin position="266"/>
        <end position="286"/>
    </location>
</feature>
<feature type="domain" description="MacB-like periplasmic core" evidence="10">
    <location>
        <begin position="442"/>
        <end position="649"/>
    </location>
</feature>
<feature type="transmembrane region" description="Helical" evidence="8">
    <location>
        <begin position="729"/>
        <end position="753"/>
    </location>
</feature>
<proteinExistence type="inferred from homology"/>
<keyword evidence="6 8" id="KW-0472">Membrane</keyword>
<name>A0ABN3AGD6_9ACTN</name>
<feature type="transmembrane region" description="Helical" evidence="8">
    <location>
        <begin position="672"/>
        <end position="694"/>
    </location>
</feature>
<dbReference type="RefSeq" id="WP_344282518.1">
    <property type="nucleotide sequence ID" value="NZ_BAAAMR010000143.1"/>
</dbReference>
<dbReference type="Pfam" id="PF12704">
    <property type="entry name" value="MacB_PCD"/>
    <property type="match status" value="1"/>
</dbReference>
<feature type="transmembrane region" description="Helical" evidence="8">
    <location>
        <begin position="765"/>
        <end position="784"/>
    </location>
</feature>
<dbReference type="InterPro" id="IPR003838">
    <property type="entry name" value="ABC3_permease_C"/>
</dbReference>
<comment type="similarity">
    <text evidence="2">Belongs to the ABC-4 integral membrane protein family. LolC/E subfamily.</text>
</comment>
<dbReference type="Pfam" id="PF02687">
    <property type="entry name" value="FtsX"/>
    <property type="match status" value="2"/>
</dbReference>
<dbReference type="EMBL" id="BAAAMR010000143">
    <property type="protein sequence ID" value="GAA2167222.1"/>
    <property type="molecule type" value="Genomic_DNA"/>
</dbReference>
<feature type="domain" description="ABC3 transporter permease C-terminal" evidence="9">
    <location>
        <begin position="679"/>
        <end position="784"/>
    </location>
</feature>
<feature type="domain" description="ABC3 transporter permease C-terminal" evidence="9">
    <location>
        <begin position="269"/>
        <end position="333"/>
    </location>
</feature>
<dbReference type="PANTHER" id="PTHR30489">
    <property type="entry name" value="LIPOPROTEIN-RELEASING SYSTEM TRANSMEMBRANE PROTEIN LOLE"/>
    <property type="match status" value="1"/>
</dbReference>
<dbReference type="InterPro" id="IPR025857">
    <property type="entry name" value="MacB_PCD"/>
</dbReference>
<feature type="region of interest" description="Disordered" evidence="7">
    <location>
        <begin position="360"/>
        <end position="431"/>
    </location>
</feature>
<protein>
    <recommendedName>
        <fullName evidence="13">FtsX-like permease family protein</fullName>
    </recommendedName>
</protein>
<keyword evidence="5 8" id="KW-1133">Transmembrane helix</keyword>
<keyword evidence="3" id="KW-1003">Cell membrane</keyword>
<evidence type="ECO:0000313" key="12">
    <source>
        <dbReference type="Proteomes" id="UP001501020"/>
    </source>
</evidence>